<gene>
    <name evidence="1" type="ORF">EL26_01910</name>
</gene>
<proteinExistence type="predicted"/>
<accession>A0A074LV11</accession>
<evidence type="ECO:0000313" key="2">
    <source>
        <dbReference type="Proteomes" id="UP000027931"/>
    </source>
</evidence>
<dbReference type="RefSeq" id="WP_038083878.1">
    <property type="nucleotide sequence ID" value="NZ_JMIR01000002.1"/>
</dbReference>
<organism evidence="1 2">
    <name type="scientific">Tumebacillus flagellatus</name>
    <dbReference type="NCBI Taxonomy" id="1157490"/>
    <lineage>
        <taxon>Bacteria</taxon>
        <taxon>Bacillati</taxon>
        <taxon>Bacillota</taxon>
        <taxon>Bacilli</taxon>
        <taxon>Bacillales</taxon>
        <taxon>Alicyclobacillaceae</taxon>
        <taxon>Tumebacillus</taxon>
    </lineage>
</organism>
<sequence>MKTKCVTCRCEFEADYPYDEICNSCMDFAITQGLSFGEKGGMTYDEFTVRLTLALLRLGREKRTGGDSDADA</sequence>
<dbReference type="STRING" id="1157490.EL26_01910"/>
<dbReference type="EMBL" id="JMIR01000002">
    <property type="protein sequence ID" value="KEO84789.1"/>
    <property type="molecule type" value="Genomic_DNA"/>
</dbReference>
<evidence type="ECO:0000313" key="1">
    <source>
        <dbReference type="EMBL" id="KEO84789.1"/>
    </source>
</evidence>
<protein>
    <submittedName>
        <fullName evidence="1">Uncharacterized protein</fullName>
    </submittedName>
</protein>
<dbReference type="Proteomes" id="UP000027931">
    <property type="component" value="Unassembled WGS sequence"/>
</dbReference>
<keyword evidence="2" id="KW-1185">Reference proteome</keyword>
<name>A0A074LV11_9BACL</name>
<comment type="caution">
    <text evidence="1">The sequence shown here is derived from an EMBL/GenBank/DDBJ whole genome shotgun (WGS) entry which is preliminary data.</text>
</comment>
<reference evidence="1 2" key="1">
    <citation type="journal article" date="2013" name="Int. J. Syst. Evol. Microbiol.">
        <title>Tumebacillus flagellatus sp. nov., an alpha-amylase/pullulanase-producing bacterium isolated from cassava wastewater.</title>
        <authorList>
            <person name="Wang Q."/>
            <person name="Xie N."/>
            <person name="Qin Y."/>
            <person name="Shen N."/>
            <person name="Zhu J."/>
            <person name="Mi H."/>
            <person name="Huang R."/>
        </authorList>
    </citation>
    <scope>NUCLEOTIDE SEQUENCE [LARGE SCALE GENOMIC DNA]</scope>
    <source>
        <strain evidence="1 2">GST4</strain>
    </source>
</reference>
<dbReference type="AlphaFoldDB" id="A0A074LV11"/>